<dbReference type="OrthoDB" id="419317at2759"/>
<organism evidence="9 10">
    <name type="scientific">Babesia ovata</name>
    <dbReference type="NCBI Taxonomy" id="189622"/>
    <lineage>
        <taxon>Eukaryota</taxon>
        <taxon>Sar</taxon>
        <taxon>Alveolata</taxon>
        <taxon>Apicomplexa</taxon>
        <taxon>Aconoidasida</taxon>
        <taxon>Piroplasmida</taxon>
        <taxon>Babesiidae</taxon>
        <taxon>Babesia</taxon>
    </lineage>
</organism>
<dbReference type="GO" id="GO:0005654">
    <property type="term" value="C:nucleoplasm"/>
    <property type="evidence" value="ECO:0007669"/>
    <property type="project" value="TreeGrafter"/>
</dbReference>
<dbReference type="GO" id="GO:0031593">
    <property type="term" value="F:polyubiquitin modification-dependent protein binding"/>
    <property type="evidence" value="ECO:0007669"/>
    <property type="project" value="UniProtKB-UniRule"/>
</dbReference>
<evidence type="ECO:0000256" key="2">
    <source>
        <dbReference type="ARBA" id="ARBA00022763"/>
    </source>
</evidence>
<dbReference type="Gene3D" id="1.10.8.10">
    <property type="entry name" value="DNA helicase RuvA subunit, C-terminal domain"/>
    <property type="match status" value="2"/>
</dbReference>
<feature type="domain" description="Ubiquitin-like" evidence="8">
    <location>
        <begin position="1"/>
        <end position="61"/>
    </location>
</feature>
<dbReference type="InterPro" id="IPR004806">
    <property type="entry name" value="Rad23"/>
</dbReference>
<dbReference type="FunFam" id="1.10.8.10:FF:000002">
    <property type="entry name" value="UV excision repair protein RAD23 homolog"/>
    <property type="match status" value="1"/>
</dbReference>
<feature type="region of interest" description="Disordered" evidence="6">
    <location>
        <begin position="170"/>
        <end position="192"/>
    </location>
</feature>
<dbReference type="SMART" id="SM00727">
    <property type="entry name" value="STI1"/>
    <property type="match status" value="1"/>
</dbReference>
<keyword evidence="2 5" id="KW-0227">DNA damage</keyword>
<dbReference type="SUPFAM" id="SSF46934">
    <property type="entry name" value="UBA-like"/>
    <property type="match status" value="2"/>
</dbReference>
<dbReference type="InterPro" id="IPR015940">
    <property type="entry name" value="UBA"/>
</dbReference>
<dbReference type="GO" id="GO:0043161">
    <property type="term" value="P:proteasome-mediated ubiquitin-dependent protein catabolic process"/>
    <property type="evidence" value="ECO:0007669"/>
    <property type="project" value="UniProtKB-UniRule"/>
</dbReference>
<dbReference type="SMART" id="SM00213">
    <property type="entry name" value="UBQ"/>
    <property type="match status" value="1"/>
</dbReference>
<evidence type="ECO:0000256" key="1">
    <source>
        <dbReference type="ARBA" id="ARBA00022737"/>
    </source>
</evidence>
<feature type="region of interest" description="Disordered" evidence="6">
    <location>
        <begin position="80"/>
        <end position="104"/>
    </location>
</feature>
<dbReference type="Gene3D" id="1.10.10.540">
    <property type="entry name" value="XPC-binding domain"/>
    <property type="match status" value="1"/>
</dbReference>
<dbReference type="InterPro" id="IPR006636">
    <property type="entry name" value="STI1_HS-bd"/>
</dbReference>
<evidence type="ECO:0000256" key="3">
    <source>
        <dbReference type="ARBA" id="ARBA00023204"/>
    </source>
</evidence>
<dbReference type="PROSITE" id="PS50053">
    <property type="entry name" value="UBIQUITIN_2"/>
    <property type="match status" value="1"/>
</dbReference>
<comment type="caution">
    <text evidence="9">The sequence shown here is derived from an EMBL/GenBank/DDBJ whole genome shotgun (WGS) entry which is preliminary data.</text>
</comment>
<dbReference type="SUPFAM" id="SSF101238">
    <property type="entry name" value="XPC-binding domain"/>
    <property type="match status" value="1"/>
</dbReference>
<dbReference type="InterPro" id="IPR029071">
    <property type="entry name" value="Ubiquitin-like_domsf"/>
</dbReference>
<dbReference type="GO" id="GO:0070628">
    <property type="term" value="F:proteasome binding"/>
    <property type="evidence" value="ECO:0007669"/>
    <property type="project" value="TreeGrafter"/>
</dbReference>
<evidence type="ECO:0000313" key="9">
    <source>
        <dbReference type="EMBL" id="GBE60496.1"/>
    </source>
</evidence>
<dbReference type="Pfam" id="PF00627">
    <property type="entry name" value="UBA"/>
    <property type="match status" value="2"/>
</dbReference>
<evidence type="ECO:0000259" key="7">
    <source>
        <dbReference type="PROSITE" id="PS50030"/>
    </source>
</evidence>
<keyword evidence="4 5" id="KW-0539">Nucleus</keyword>
<name>A0A2H6KBX5_9APIC</name>
<dbReference type="CDD" id="cd01805">
    <property type="entry name" value="Ubl_Rad23"/>
    <property type="match status" value="1"/>
</dbReference>
<dbReference type="GO" id="GO:0043130">
    <property type="term" value="F:ubiquitin binding"/>
    <property type="evidence" value="ECO:0007669"/>
    <property type="project" value="UniProtKB-UniRule"/>
</dbReference>
<dbReference type="InterPro" id="IPR000626">
    <property type="entry name" value="Ubiquitin-like_dom"/>
</dbReference>
<comment type="similarity">
    <text evidence="5">Belongs to the RAD23 family.</text>
</comment>
<dbReference type="InterPro" id="IPR015360">
    <property type="entry name" value="XPC-bd"/>
</dbReference>
<keyword evidence="5" id="KW-0963">Cytoplasm</keyword>
<dbReference type="PANTHER" id="PTHR10621">
    <property type="entry name" value="UV EXCISION REPAIR PROTEIN RAD23"/>
    <property type="match status" value="1"/>
</dbReference>
<accession>A0A2H6KBX5</accession>
<dbReference type="GO" id="GO:0003684">
    <property type="term" value="F:damaged DNA binding"/>
    <property type="evidence" value="ECO:0007669"/>
    <property type="project" value="UniProtKB-UniRule"/>
</dbReference>
<dbReference type="FunFam" id="1.10.8.10:FF:000003">
    <property type="entry name" value="UV excision repair protein RAD23 homolog"/>
    <property type="match status" value="1"/>
</dbReference>
<dbReference type="PANTHER" id="PTHR10621:SF0">
    <property type="entry name" value="UV EXCISION REPAIR PROTEIN RAD23"/>
    <property type="match status" value="1"/>
</dbReference>
<comment type="subcellular location">
    <subcellularLocation>
        <location evidence="5">Nucleus</location>
    </subcellularLocation>
    <subcellularLocation>
        <location evidence="5">Cytoplasm</location>
    </subcellularLocation>
</comment>
<dbReference type="AlphaFoldDB" id="A0A2H6KBX5"/>
<dbReference type="Proteomes" id="UP000236319">
    <property type="component" value="Unassembled WGS sequence"/>
</dbReference>
<evidence type="ECO:0000256" key="4">
    <source>
        <dbReference type="ARBA" id="ARBA00023242"/>
    </source>
</evidence>
<dbReference type="Gene3D" id="3.10.20.90">
    <property type="entry name" value="Phosphatidylinositol 3-kinase Catalytic Subunit, Chain A, domain 1"/>
    <property type="match status" value="1"/>
</dbReference>
<comment type="function">
    <text evidence="5">Multiubiquitin chain receptor involved in modulation of proteasomal degradation. Involved in nucleotide excision repair.</text>
</comment>
<keyword evidence="1" id="KW-0677">Repeat</keyword>
<dbReference type="Pfam" id="PF09280">
    <property type="entry name" value="XPC-binding"/>
    <property type="match status" value="1"/>
</dbReference>
<dbReference type="RefSeq" id="XP_028866739.1">
    <property type="nucleotide sequence ID" value="XM_029010906.1"/>
</dbReference>
<dbReference type="VEuPathDB" id="PiroplasmaDB:BOVATA_019890"/>
<keyword evidence="10" id="KW-1185">Reference proteome</keyword>
<dbReference type="SUPFAM" id="SSF54236">
    <property type="entry name" value="Ubiquitin-like"/>
    <property type="match status" value="1"/>
</dbReference>
<dbReference type="GeneID" id="39874266"/>
<keyword evidence="3 5" id="KW-0234">DNA repair</keyword>
<dbReference type="GO" id="GO:0006289">
    <property type="term" value="P:nucleotide-excision repair"/>
    <property type="evidence" value="ECO:0007669"/>
    <property type="project" value="UniProtKB-UniRule"/>
</dbReference>
<proteinExistence type="inferred from homology"/>
<dbReference type="GO" id="GO:0005829">
    <property type="term" value="C:cytosol"/>
    <property type="evidence" value="ECO:0007669"/>
    <property type="project" value="TreeGrafter"/>
</dbReference>
<dbReference type="InterPro" id="IPR009060">
    <property type="entry name" value="UBA-like_sf"/>
</dbReference>
<sequence>MKLKIKTLNNLEAEVDVEAGVTVADLMKAVEAALPSLPSDRQKLIHSGKVLKRELRLSDYSDIKEGDKVIVITSKQPSTVPTAPAVEQPVSSTEVQPSAAAESTEPLASAASRFVTGSELEMNISRICEMGFPRADVEQAMAAAFNNPERAVEFLSTGNIPQSNDLLLNSNVEDNQPSNNATHATRPDGSLQSIQSHPAFRQMRRALNSDPQMLQQLLENIGRTNPELLQSIVEHQDEFMNMLNSSGNPDPYSSSEEGPAVVHLTEEELAIVQRLEGMGFPRPAVIEAFLACDKNEEMAANYLLENANDFASEE</sequence>
<dbReference type="PROSITE" id="PS50030">
    <property type="entry name" value="UBA"/>
    <property type="match status" value="2"/>
</dbReference>
<dbReference type="SMART" id="SM00165">
    <property type="entry name" value="UBA"/>
    <property type="match status" value="2"/>
</dbReference>
<dbReference type="EMBL" id="BDSA01000002">
    <property type="protein sequence ID" value="GBE60496.1"/>
    <property type="molecule type" value="Genomic_DNA"/>
</dbReference>
<protein>
    <recommendedName>
        <fullName evidence="5">UV excision repair protein RAD23</fullName>
    </recommendedName>
</protein>
<gene>
    <name evidence="9" type="ORF">BOVATA_019890</name>
</gene>
<evidence type="ECO:0000256" key="6">
    <source>
        <dbReference type="SAM" id="MobiDB-lite"/>
    </source>
</evidence>
<feature type="compositionally biased region" description="Polar residues" evidence="6">
    <location>
        <begin position="170"/>
        <end position="183"/>
    </location>
</feature>
<dbReference type="InterPro" id="IPR036353">
    <property type="entry name" value="XPC-bd_sf"/>
</dbReference>
<evidence type="ECO:0000259" key="8">
    <source>
        <dbReference type="PROSITE" id="PS50053"/>
    </source>
</evidence>
<feature type="domain" description="UBA" evidence="7">
    <location>
        <begin position="264"/>
        <end position="306"/>
    </location>
</feature>
<feature type="domain" description="UBA" evidence="7">
    <location>
        <begin position="118"/>
        <end position="158"/>
    </location>
</feature>
<evidence type="ECO:0000313" key="10">
    <source>
        <dbReference type="Proteomes" id="UP000236319"/>
    </source>
</evidence>
<evidence type="ECO:0000256" key="5">
    <source>
        <dbReference type="RuleBase" id="RU367049"/>
    </source>
</evidence>
<dbReference type="Pfam" id="PF00240">
    <property type="entry name" value="ubiquitin"/>
    <property type="match status" value="1"/>
</dbReference>
<dbReference type="PRINTS" id="PR01839">
    <property type="entry name" value="RAD23PROTEIN"/>
</dbReference>
<reference evidence="9 10" key="1">
    <citation type="journal article" date="2017" name="BMC Genomics">
        <title>Whole-genome assembly of Babesia ovata and comparative genomics between closely related pathogens.</title>
        <authorList>
            <person name="Yamagishi J."/>
            <person name="Asada M."/>
            <person name="Hakimi H."/>
            <person name="Tanaka T.Q."/>
            <person name="Sugimoto C."/>
            <person name="Kawazu S."/>
        </authorList>
    </citation>
    <scope>NUCLEOTIDE SEQUENCE [LARGE SCALE GENOMIC DNA]</scope>
    <source>
        <strain evidence="9 10">Miyake</strain>
    </source>
</reference>